<protein>
    <submittedName>
        <fullName evidence="2">TPR_REGION domain-containing protein</fullName>
    </submittedName>
</protein>
<dbReference type="Proteomes" id="UP000095286">
    <property type="component" value="Unplaced"/>
</dbReference>
<organism evidence="1 2">
    <name type="scientific">Rhabditophanes sp. KR3021</name>
    <dbReference type="NCBI Taxonomy" id="114890"/>
    <lineage>
        <taxon>Eukaryota</taxon>
        <taxon>Metazoa</taxon>
        <taxon>Ecdysozoa</taxon>
        <taxon>Nematoda</taxon>
        <taxon>Chromadorea</taxon>
        <taxon>Rhabditida</taxon>
        <taxon>Tylenchina</taxon>
        <taxon>Panagrolaimomorpha</taxon>
        <taxon>Strongyloidoidea</taxon>
        <taxon>Alloionematidae</taxon>
        <taxon>Rhabditophanes</taxon>
    </lineage>
</organism>
<accession>A0AC35TPF0</accession>
<evidence type="ECO:0000313" key="1">
    <source>
        <dbReference type="Proteomes" id="UP000095286"/>
    </source>
</evidence>
<reference evidence="2" key="1">
    <citation type="submission" date="2016-11" db="UniProtKB">
        <authorList>
            <consortium name="WormBaseParasite"/>
        </authorList>
    </citation>
    <scope>IDENTIFICATION</scope>
    <source>
        <strain evidence="2">KR3021</strain>
    </source>
</reference>
<proteinExistence type="predicted"/>
<name>A0AC35TPF0_9BILA</name>
<dbReference type="WBParaSite" id="RSKR_0000257500.1">
    <property type="protein sequence ID" value="RSKR_0000257500.1"/>
    <property type="gene ID" value="RSKR_0000257500"/>
</dbReference>
<sequence length="556" mass="63064">METPPPQAQTCLGMTKLAERALKMGKNDEAAQLFVHALEIGTTSHMLLHSIYGQLGNTYYQLKDFENAIQFHNHDKTIAVMDQNEIAEAQSCVNLAACWCAVDDYAKAIAESEKALGISRNINQLMVIFSLNSLGTSLTKYGHFLISQAEKDDDLWEYTPEHLKDRDLDNKENAGGYESTLRRTFEVYTEMVKVAEAKEIKDFIVKSHEGLANCLYSLGQWEKAYEVYEHLLDQFKKIACSGAKIRVTLSNMGSCSFLLKNYDKAISHYTEAFNLARELQRPEEIGDCNYNLGYAFKANNKLEPAIKNFYLAFRVYCDCGSLPGQVKTSAILSLLCGNRNKEGSLQIALYFMLTKYMVLNKMQNPKKAEIQMDQMKVFVRENPTLINESGKIHIIQPPEFATHIWNGTCPIVPSIADVLTPNIEERLLSFQAPKRNSYNNHEDFLDYIATSQARRMDDQRAVLPGLKKSDIDNSKSDGKTKEANPIKFDENIYEIVIRSQSHRLNDQRTELGGRKATMPEQDIHNLVLRMQAGRLEDQRCELASSKNDSEPVSNEN</sequence>
<evidence type="ECO:0000313" key="2">
    <source>
        <dbReference type="WBParaSite" id="RSKR_0000257500.1"/>
    </source>
</evidence>